<reference evidence="5" key="1">
    <citation type="submission" date="2017-08" db="EMBL/GenBank/DDBJ databases">
        <title>Direct submision.</title>
        <authorList>
            <person name="Kim S.-J."/>
            <person name="Rhee S.-K."/>
        </authorList>
    </citation>
    <scope>NUCLEOTIDE SEQUENCE [LARGE SCALE GENOMIC DNA]</scope>
    <source>
        <strain evidence="5">GI5</strain>
    </source>
</reference>
<dbReference type="PANTHER" id="PTHR43080:SF2">
    <property type="entry name" value="CBS DOMAIN-CONTAINING PROTEIN"/>
    <property type="match status" value="1"/>
</dbReference>
<dbReference type="InterPro" id="IPR046342">
    <property type="entry name" value="CBS_dom_sf"/>
</dbReference>
<dbReference type="InterPro" id="IPR051257">
    <property type="entry name" value="Diverse_CBS-Domain"/>
</dbReference>
<dbReference type="PROSITE" id="PS51371">
    <property type="entry name" value="CBS"/>
    <property type="match status" value="2"/>
</dbReference>
<evidence type="ECO:0000313" key="5">
    <source>
        <dbReference type="Proteomes" id="UP000235116"/>
    </source>
</evidence>
<name>A0A2K9LS95_9GAMM</name>
<evidence type="ECO:0000256" key="2">
    <source>
        <dbReference type="PROSITE-ProRule" id="PRU00703"/>
    </source>
</evidence>
<protein>
    <recommendedName>
        <fullName evidence="3">CBS domain-containing protein</fullName>
    </recommendedName>
</protein>
<accession>A0A2K9LS95</accession>
<organism evidence="4 5">
    <name type="scientific">Ketobacter alkanivorans</name>
    <dbReference type="NCBI Taxonomy" id="1917421"/>
    <lineage>
        <taxon>Bacteria</taxon>
        <taxon>Pseudomonadati</taxon>
        <taxon>Pseudomonadota</taxon>
        <taxon>Gammaproteobacteria</taxon>
        <taxon>Pseudomonadales</taxon>
        <taxon>Ketobacteraceae</taxon>
        <taxon>Ketobacter</taxon>
    </lineage>
</organism>
<evidence type="ECO:0000313" key="4">
    <source>
        <dbReference type="EMBL" id="AUM14315.1"/>
    </source>
</evidence>
<dbReference type="RefSeq" id="WP_101895689.1">
    <property type="nucleotide sequence ID" value="NZ_CP022684.1"/>
</dbReference>
<dbReference type="PANTHER" id="PTHR43080">
    <property type="entry name" value="CBS DOMAIN-CONTAINING PROTEIN CBSX3, MITOCHONDRIAL"/>
    <property type="match status" value="1"/>
</dbReference>
<keyword evidence="5" id="KW-1185">Reference proteome</keyword>
<dbReference type="SUPFAM" id="SSF54631">
    <property type="entry name" value="CBS-domain pair"/>
    <property type="match status" value="1"/>
</dbReference>
<dbReference type="EMBL" id="CP022684">
    <property type="protein sequence ID" value="AUM14315.1"/>
    <property type="molecule type" value="Genomic_DNA"/>
</dbReference>
<evidence type="ECO:0000259" key="3">
    <source>
        <dbReference type="PROSITE" id="PS51371"/>
    </source>
</evidence>
<dbReference type="OrthoDB" id="9793295at2"/>
<dbReference type="SMART" id="SM00116">
    <property type="entry name" value="CBS"/>
    <property type="match status" value="2"/>
</dbReference>
<dbReference type="Pfam" id="PF00571">
    <property type="entry name" value="CBS"/>
    <property type="match status" value="2"/>
</dbReference>
<dbReference type="Proteomes" id="UP000235116">
    <property type="component" value="Chromosome"/>
</dbReference>
<gene>
    <name evidence="4" type="ORF">Kalk_18625</name>
</gene>
<evidence type="ECO:0000256" key="1">
    <source>
        <dbReference type="ARBA" id="ARBA00023122"/>
    </source>
</evidence>
<sequence>MANTTIANNAPQKPIQEYTAREIMTSSLLAAHEAWTVSELAHFLVSNGITGAPVVDDDEQLVGVVSVTDVARFASMDREEDDKRGHHGYYTDSLDFDTRFDYLEEASEPHMEASTVADIMTPSVFDVDASTSVKRVAKEMVANGLHRVFVSDAGKIIGVVSALDILQIVTR</sequence>
<dbReference type="KEGG" id="kak:Kalk_18625"/>
<dbReference type="AlphaFoldDB" id="A0A2K9LS95"/>
<dbReference type="Gene3D" id="3.10.580.10">
    <property type="entry name" value="CBS-domain"/>
    <property type="match status" value="1"/>
</dbReference>
<feature type="domain" description="CBS" evidence="3">
    <location>
        <begin position="24"/>
        <end position="80"/>
    </location>
</feature>
<feature type="domain" description="CBS" evidence="3">
    <location>
        <begin position="120"/>
        <end position="171"/>
    </location>
</feature>
<dbReference type="InterPro" id="IPR000644">
    <property type="entry name" value="CBS_dom"/>
</dbReference>
<proteinExistence type="predicted"/>
<keyword evidence="1 2" id="KW-0129">CBS domain</keyword>